<evidence type="ECO:0000256" key="8">
    <source>
        <dbReference type="ARBA" id="ARBA00023136"/>
    </source>
</evidence>
<dbReference type="PANTHER" id="PTHR37324">
    <property type="entry name" value="PTS SYSTEM GALACTITOL-SPECIFIC EIIC COMPONENT"/>
    <property type="match status" value="1"/>
</dbReference>
<keyword evidence="3" id="KW-1003">Cell membrane</keyword>
<feature type="transmembrane region" description="Helical" evidence="9">
    <location>
        <begin position="141"/>
        <end position="159"/>
    </location>
</feature>
<feature type="transmembrane region" description="Helical" evidence="9">
    <location>
        <begin position="87"/>
        <end position="110"/>
    </location>
</feature>
<feature type="transmembrane region" description="Helical" evidence="9">
    <location>
        <begin position="6"/>
        <end position="27"/>
    </location>
</feature>
<keyword evidence="12" id="KW-1185">Reference proteome</keyword>
<evidence type="ECO:0000256" key="6">
    <source>
        <dbReference type="ARBA" id="ARBA00022692"/>
    </source>
</evidence>
<dbReference type="InterPro" id="IPR004703">
    <property type="entry name" value="PTS_sugar-sp_permease"/>
</dbReference>
<keyword evidence="7 9" id="KW-1133">Transmembrane helix</keyword>
<dbReference type="Pfam" id="PF03611">
    <property type="entry name" value="EIIC-GAT"/>
    <property type="match status" value="1"/>
</dbReference>
<dbReference type="RefSeq" id="WP_206965923.1">
    <property type="nucleotide sequence ID" value="NZ_JAFLVX010000016.1"/>
</dbReference>
<dbReference type="InterPro" id="IPR013014">
    <property type="entry name" value="PTS_EIIC_2"/>
</dbReference>
<organism evidence="11 12">
    <name type="scientific">Candidatus Vagococcus giribetii</name>
    <dbReference type="NCBI Taxonomy" id="2230876"/>
    <lineage>
        <taxon>Bacteria</taxon>
        <taxon>Bacillati</taxon>
        <taxon>Bacillota</taxon>
        <taxon>Bacilli</taxon>
        <taxon>Lactobacillales</taxon>
        <taxon>Enterococcaceae</taxon>
        <taxon>Vagococcus</taxon>
    </lineage>
</organism>
<dbReference type="Proteomes" id="UP000664857">
    <property type="component" value="Unassembled WGS sequence"/>
</dbReference>
<evidence type="ECO:0000256" key="1">
    <source>
        <dbReference type="ARBA" id="ARBA00004651"/>
    </source>
</evidence>
<accession>A0ABS3HSJ3</accession>
<keyword evidence="8 9" id="KW-0472">Membrane</keyword>
<dbReference type="EMBL" id="JAFLVX010000016">
    <property type="protein sequence ID" value="MBO0476689.1"/>
    <property type="molecule type" value="Genomic_DNA"/>
</dbReference>
<keyword evidence="2" id="KW-0813">Transport</keyword>
<keyword evidence="5" id="KW-0598">Phosphotransferase system</keyword>
<feature type="transmembrane region" description="Helical" evidence="9">
    <location>
        <begin position="223"/>
        <end position="241"/>
    </location>
</feature>
<feature type="transmembrane region" description="Helical" evidence="9">
    <location>
        <begin position="117"/>
        <end position="135"/>
    </location>
</feature>
<evidence type="ECO:0000256" key="7">
    <source>
        <dbReference type="ARBA" id="ARBA00022989"/>
    </source>
</evidence>
<comment type="caution">
    <text evidence="11">The sequence shown here is derived from an EMBL/GenBank/DDBJ whole genome shotgun (WGS) entry which is preliminary data.</text>
</comment>
<evidence type="ECO:0000313" key="11">
    <source>
        <dbReference type="EMBL" id="MBO0476689.1"/>
    </source>
</evidence>
<evidence type="ECO:0000256" key="4">
    <source>
        <dbReference type="ARBA" id="ARBA00022597"/>
    </source>
</evidence>
<evidence type="ECO:0000313" key="12">
    <source>
        <dbReference type="Proteomes" id="UP000664857"/>
    </source>
</evidence>
<evidence type="ECO:0000256" key="9">
    <source>
        <dbReference type="SAM" id="Phobius"/>
    </source>
</evidence>
<dbReference type="PANTHER" id="PTHR37324:SF2">
    <property type="entry name" value="PTS SYSTEM GALACTITOL-SPECIFIC EIIC COMPONENT"/>
    <property type="match status" value="1"/>
</dbReference>
<evidence type="ECO:0000259" key="10">
    <source>
        <dbReference type="PROSITE" id="PS51104"/>
    </source>
</evidence>
<protein>
    <submittedName>
        <fullName evidence="11">PTS galactitol transporter subunit IIC</fullName>
    </submittedName>
</protein>
<sequence length="421" mass="45770">MEIIQTIIGLGASVMMPIIFFIVSLVFGVRISQAFKAAMYVGIGFVGVSMVITLLLDNLGPASQAMIERVGLNLVVVDTGWPTASTIGWGSAIMPIVVIGFLLINIILLALNLTKTVNIDIFNYWLFLLVGAVIYASSKNFWISIIITYVLFILALIAADKTAPYMQKEFDLKGISFPHLTCLAWVPFGIAINWIVDKIPGVNKIDLNPETISKRFGIIGEPISLGMILGLGIGLLAGYSVPNILTLAINVAAAMLLLPKMINILVEGLIIVRDAAEVKLKKWFPDREFYIGMDTALLIGEPSVLASGLILIPIAILLAFILPGNKVLPFVDLASLMFLLAMVTPFVKRNMFRMILSGTVILICIFYVGTAIGPEYTEAALMSKIEKPEGIQYMTNIVGTATTWIGWLAIKVGDLLQSVFS</sequence>
<evidence type="ECO:0000256" key="3">
    <source>
        <dbReference type="ARBA" id="ARBA00022475"/>
    </source>
</evidence>
<name>A0ABS3HSJ3_9ENTE</name>
<keyword evidence="4" id="KW-0762">Sugar transport</keyword>
<feature type="transmembrane region" description="Helical" evidence="9">
    <location>
        <begin position="39"/>
        <end position="56"/>
    </location>
</feature>
<proteinExistence type="predicted"/>
<comment type="subcellular location">
    <subcellularLocation>
        <location evidence="1">Cell membrane</location>
        <topology evidence="1">Multi-pass membrane protein</topology>
    </subcellularLocation>
</comment>
<keyword evidence="6 9" id="KW-0812">Transmembrane</keyword>
<reference evidence="11 12" key="1">
    <citation type="submission" date="2021-03" db="EMBL/GenBank/DDBJ databases">
        <title>Enterococcal diversity collection.</title>
        <authorList>
            <person name="Gilmore M.S."/>
            <person name="Schwartzman J."/>
            <person name="Van Tyne D."/>
            <person name="Martin M."/>
            <person name="Earl A.M."/>
            <person name="Manson A.L."/>
            <person name="Straub T."/>
            <person name="Salamzade R."/>
            <person name="Saavedra J."/>
            <person name="Lebreton F."/>
            <person name="Prichula J."/>
            <person name="Schaufler K."/>
            <person name="Gaca A."/>
            <person name="Sgardioli B."/>
            <person name="Wagenaar J."/>
            <person name="Strong T."/>
        </authorList>
    </citation>
    <scope>NUCLEOTIDE SEQUENCE [LARGE SCALE GENOMIC DNA]</scope>
    <source>
        <strain evidence="11 12">DIV0080</strain>
    </source>
</reference>
<feature type="domain" description="PTS EIIC type-2" evidence="10">
    <location>
        <begin position="4"/>
        <end position="421"/>
    </location>
</feature>
<feature type="transmembrane region" description="Helical" evidence="9">
    <location>
        <begin position="303"/>
        <end position="322"/>
    </location>
</feature>
<feature type="transmembrane region" description="Helical" evidence="9">
    <location>
        <begin position="328"/>
        <end position="347"/>
    </location>
</feature>
<dbReference type="PIRSF" id="PIRSF006304">
    <property type="entry name" value="GatC"/>
    <property type="match status" value="1"/>
</dbReference>
<feature type="transmembrane region" description="Helical" evidence="9">
    <location>
        <begin position="393"/>
        <end position="410"/>
    </location>
</feature>
<feature type="transmembrane region" description="Helical" evidence="9">
    <location>
        <begin position="247"/>
        <end position="272"/>
    </location>
</feature>
<gene>
    <name evidence="11" type="ORF">DOK76_06370</name>
</gene>
<feature type="transmembrane region" description="Helical" evidence="9">
    <location>
        <begin position="354"/>
        <end position="373"/>
    </location>
</feature>
<evidence type="ECO:0000256" key="5">
    <source>
        <dbReference type="ARBA" id="ARBA00022683"/>
    </source>
</evidence>
<dbReference type="PROSITE" id="PS51104">
    <property type="entry name" value="PTS_EIIC_TYPE_2"/>
    <property type="match status" value="1"/>
</dbReference>
<dbReference type="InterPro" id="IPR013853">
    <property type="entry name" value="EIIC-GAT"/>
</dbReference>
<evidence type="ECO:0000256" key="2">
    <source>
        <dbReference type="ARBA" id="ARBA00022448"/>
    </source>
</evidence>